<dbReference type="Proteomes" id="UP001367508">
    <property type="component" value="Unassembled WGS sequence"/>
</dbReference>
<keyword evidence="3" id="KW-1185">Reference proteome</keyword>
<dbReference type="AlphaFoldDB" id="A0AAN9R7T6"/>
<proteinExistence type="predicted"/>
<name>A0AAN9R7T6_CANGL</name>
<sequence>MQRDGSSMVVSHCSSKQMNNSILRNVNRSSHGSSKPTKNSMLLSVNQKKQKRTKSDLAAASDRVSGWALLVRCQAKMSVRLRQWRFPDRMSVFDRRRQWDRVQESGGVYRTSWRNHDEHQARKSHEQIPEWMRGVLSEYWGVGLVRRNRACCTEHFSMSNVDENHLNGYHHGVVRLCGPPAMVRSWGNSALHPDMRIHSHPSPRIVSIHYDHKSSIDHKNHGSSQETELLAPGVLPSVKDLNLREIRPQSIDNEPSSNVA</sequence>
<reference evidence="2 3" key="1">
    <citation type="submission" date="2024-01" db="EMBL/GenBank/DDBJ databases">
        <title>The genomes of 5 underutilized Papilionoideae crops provide insights into root nodulation and disease resistanc.</title>
        <authorList>
            <person name="Jiang F."/>
        </authorList>
    </citation>
    <scope>NUCLEOTIDE SEQUENCE [LARGE SCALE GENOMIC DNA]</scope>
    <source>
        <strain evidence="2">LVBAO_FW01</strain>
        <tissue evidence="2">Leaves</tissue>
    </source>
</reference>
<feature type="compositionally biased region" description="Polar residues" evidence="1">
    <location>
        <begin position="26"/>
        <end position="47"/>
    </location>
</feature>
<evidence type="ECO:0000256" key="1">
    <source>
        <dbReference type="SAM" id="MobiDB-lite"/>
    </source>
</evidence>
<dbReference type="EMBL" id="JAYMYQ010000001">
    <property type="protein sequence ID" value="KAK7361039.1"/>
    <property type="molecule type" value="Genomic_DNA"/>
</dbReference>
<gene>
    <name evidence="2" type="ORF">VNO77_03065</name>
</gene>
<protein>
    <submittedName>
        <fullName evidence="2">Uncharacterized protein</fullName>
    </submittedName>
</protein>
<accession>A0AAN9R7T6</accession>
<evidence type="ECO:0000313" key="3">
    <source>
        <dbReference type="Proteomes" id="UP001367508"/>
    </source>
</evidence>
<organism evidence="2 3">
    <name type="scientific">Canavalia gladiata</name>
    <name type="common">Sword bean</name>
    <name type="synonym">Dolichos gladiatus</name>
    <dbReference type="NCBI Taxonomy" id="3824"/>
    <lineage>
        <taxon>Eukaryota</taxon>
        <taxon>Viridiplantae</taxon>
        <taxon>Streptophyta</taxon>
        <taxon>Embryophyta</taxon>
        <taxon>Tracheophyta</taxon>
        <taxon>Spermatophyta</taxon>
        <taxon>Magnoliopsida</taxon>
        <taxon>eudicotyledons</taxon>
        <taxon>Gunneridae</taxon>
        <taxon>Pentapetalae</taxon>
        <taxon>rosids</taxon>
        <taxon>fabids</taxon>
        <taxon>Fabales</taxon>
        <taxon>Fabaceae</taxon>
        <taxon>Papilionoideae</taxon>
        <taxon>50 kb inversion clade</taxon>
        <taxon>NPAAA clade</taxon>
        <taxon>indigoferoid/millettioid clade</taxon>
        <taxon>Phaseoleae</taxon>
        <taxon>Canavalia</taxon>
    </lineage>
</organism>
<comment type="caution">
    <text evidence="2">The sequence shown here is derived from an EMBL/GenBank/DDBJ whole genome shotgun (WGS) entry which is preliminary data.</text>
</comment>
<evidence type="ECO:0000313" key="2">
    <source>
        <dbReference type="EMBL" id="KAK7361039.1"/>
    </source>
</evidence>
<feature type="region of interest" description="Disordered" evidence="1">
    <location>
        <begin position="26"/>
        <end position="57"/>
    </location>
</feature>